<comment type="caution">
    <text evidence="2">The sequence shown here is derived from an EMBL/GenBank/DDBJ whole genome shotgun (WGS) entry which is preliminary data.</text>
</comment>
<feature type="compositionally biased region" description="Basic and acidic residues" evidence="1">
    <location>
        <begin position="70"/>
        <end position="82"/>
    </location>
</feature>
<keyword evidence="3" id="KW-1185">Reference proteome</keyword>
<dbReference type="EMBL" id="LUEZ02000122">
    <property type="protein sequence ID" value="RDB16940.1"/>
    <property type="molecule type" value="Genomic_DNA"/>
</dbReference>
<gene>
    <name evidence="2" type="ORF">Hypma_002561</name>
</gene>
<name>A0A369J706_HYPMA</name>
<evidence type="ECO:0000256" key="1">
    <source>
        <dbReference type="SAM" id="MobiDB-lite"/>
    </source>
</evidence>
<organism evidence="2 3">
    <name type="scientific">Hypsizygus marmoreus</name>
    <name type="common">White beech mushroom</name>
    <name type="synonym">Agaricus marmoreus</name>
    <dbReference type="NCBI Taxonomy" id="39966"/>
    <lineage>
        <taxon>Eukaryota</taxon>
        <taxon>Fungi</taxon>
        <taxon>Dikarya</taxon>
        <taxon>Basidiomycota</taxon>
        <taxon>Agaricomycotina</taxon>
        <taxon>Agaricomycetes</taxon>
        <taxon>Agaricomycetidae</taxon>
        <taxon>Agaricales</taxon>
        <taxon>Tricholomatineae</taxon>
        <taxon>Lyophyllaceae</taxon>
        <taxon>Hypsizygus</taxon>
    </lineage>
</organism>
<reference evidence="2" key="1">
    <citation type="submission" date="2018-04" db="EMBL/GenBank/DDBJ databases">
        <title>Whole genome sequencing of Hypsizygus marmoreus.</title>
        <authorList>
            <person name="Choi I.-G."/>
            <person name="Min B."/>
            <person name="Kim J.-G."/>
            <person name="Kim S."/>
            <person name="Oh Y.-L."/>
            <person name="Kong W.-S."/>
            <person name="Park H."/>
            <person name="Jeong J."/>
            <person name="Song E.-S."/>
        </authorList>
    </citation>
    <scope>NUCLEOTIDE SEQUENCE [LARGE SCALE GENOMIC DNA]</scope>
    <source>
        <strain evidence="2">51987-8</strain>
    </source>
</reference>
<feature type="region of interest" description="Disordered" evidence="1">
    <location>
        <begin position="61"/>
        <end position="102"/>
    </location>
</feature>
<dbReference type="Proteomes" id="UP000076154">
    <property type="component" value="Unassembled WGS sequence"/>
</dbReference>
<protein>
    <submittedName>
        <fullName evidence="2">Uncharacterized protein</fullName>
    </submittedName>
</protein>
<evidence type="ECO:0000313" key="3">
    <source>
        <dbReference type="Proteomes" id="UP000076154"/>
    </source>
</evidence>
<accession>A0A369J706</accession>
<feature type="region of interest" description="Disordered" evidence="1">
    <location>
        <begin position="17"/>
        <end position="47"/>
    </location>
</feature>
<evidence type="ECO:0000313" key="2">
    <source>
        <dbReference type="EMBL" id="RDB16940.1"/>
    </source>
</evidence>
<dbReference type="InParanoid" id="A0A369J706"/>
<sequence>MPRRNCSILKWRSRKSNVSLPRLGESVPDSYGIGSGSASSSSKSKEQQLYSCRHLINLIFPNPHDTTTPHADDDAFPKDFPHQKNSRKGRAAKQANPPMVPP</sequence>
<dbReference type="AlphaFoldDB" id="A0A369J706"/>
<proteinExistence type="predicted"/>
<feature type="compositionally biased region" description="Low complexity" evidence="1">
    <location>
        <begin position="30"/>
        <end position="42"/>
    </location>
</feature>